<comment type="caution">
    <text evidence="1">The sequence shown here is derived from an EMBL/GenBank/DDBJ whole genome shotgun (WGS) entry which is preliminary data.</text>
</comment>
<evidence type="ECO:0000313" key="1">
    <source>
        <dbReference type="EMBL" id="GAH86671.1"/>
    </source>
</evidence>
<organism evidence="1">
    <name type="scientific">marine sediment metagenome</name>
    <dbReference type="NCBI Taxonomy" id="412755"/>
    <lineage>
        <taxon>unclassified sequences</taxon>
        <taxon>metagenomes</taxon>
        <taxon>ecological metagenomes</taxon>
    </lineage>
</organism>
<dbReference type="EMBL" id="BARU01041271">
    <property type="protein sequence ID" value="GAH86671.1"/>
    <property type="molecule type" value="Genomic_DNA"/>
</dbReference>
<dbReference type="AlphaFoldDB" id="X1IW48"/>
<feature type="non-terminal residue" evidence="1">
    <location>
        <position position="1"/>
    </location>
</feature>
<sequence>PPSEVSEEEAEEIMNSAERIINKIKAETGL</sequence>
<protein>
    <submittedName>
        <fullName evidence="1">Uncharacterized protein</fullName>
    </submittedName>
</protein>
<gene>
    <name evidence="1" type="ORF">S03H2_63666</name>
</gene>
<name>X1IW48_9ZZZZ</name>
<accession>X1IW48</accession>
<proteinExistence type="predicted"/>
<reference evidence="1" key="1">
    <citation type="journal article" date="2014" name="Front. Microbiol.">
        <title>High frequency of phylogenetically diverse reductive dehalogenase-homologous genes in deep subseafloor sedimentary metagenomes.</title>
        <authorList>
            <person name="Kawai M."/>
            <person name="Futagami T."/>
            <person name="Toyoda A."/>
            <person name="Takaki Y."/>
            <person name="Nishi S."/>
            <person name="Hori S."/>
            <person name="Arai W."/>
            <person name="Tsubouchi T."/>
            <person name="Morono Y."/>
            <person name="Uchiyama I."/>
            <person name="Ito T."/>
            <person name="Fujiyama A."/>
            <person name="Inagaki F."/>
            <person name="Takami H."/>
        </authorList>
    </citation>
    <scope>NUCLEOTIDE SEQUENCE</scope>
    <source>
        <strain evidence="1">Expedition CK06-06</strain>
    </source>
</reference>